<proteinExistence type="predicted"/>
<dbReference type="InterPro" id="IPR027417">
    <property type="entry name" value="P-loop_NTPase"/>
</dbReference>
<dbReference type="Gene3D" id="3.40.50.300">
    <property type="entry name" value="P-loop containing nucleotide triphosphate hydrolases"/>
    <property type="match status" value="1"/>
</dbReference>
<name>A0AAV7YPY5_9EUKA</name>
<organism evidence="1 2">
    <name type="scientific">Anaeramoeba flamelloides</name>
    <dbReference type="NCBI Taxonomy" id="1746091"/>
    <lineage>
        <taxon>Eukaryota</taxon>
        <taxon>Metamonada</taxon>
        <taxon>Anaeramoebidae</taxon>
        <taxon>Anaeramoeba</taxon>
    </lineage>
</organism>
<evidence type="ECO:0008006" key="3">
    <source>
        <dbReference type="Google" id="ProtNLM"/>
    </source>
</evidence>
<dbReference type="Pfam" id="PF13207">
    <property type="entry name" value="AAA_17"/>
    <property type="match status" value="1"/>
</dbReference>
<evidence type="ECO:0000313" key="1">
    <source>
        <dbReference type="EMBL" id="KAJ3431000.1"/>
    </source>
</evidence>
<dbReference type="AlphaFoldDB" id="A0AAV7YPY5"/>
<reference evidence="1" key="1">
    <citation type="submission" date="2022-08" db="EMBL/GenBank/DDBJ databases">
        <title>Novel sulphate-reducing endosymbionts in the free-living metamonad Anaeramoeba.</title>
        <authorList>
            <person name="Jerlstrom-Hultqvist J."/>
            <person name="Cepicka I."/>
            <person name="Gallot-Lavallee L."/>
            <person name="Salas-Leiva D."/>
            <person name="Curtis B.A."/>
            <person name="Zahonova K."/>
            <person name="Pipaliya S."/>
            <person name="Dacks J."/>
            <person name="Roger A.J."/>
        </authorList>
    </citation>
    <scope>NUCLEOTIDE SEQUENCE</scope>
    <source>
        <strain evidence="1">Busselton2</strain>
    </source>
</reference>
<dbReference type="PANTHER" id="PTHR41930:SF1">
    <property type="entry name" value="DEPHOSPHO-COA KINASE"/>
    <property type="match status" value="1"/>
</dbReference>
<dbReference type="Proteomes" id="UP001146793">
    <property type="component" value="Unassembled WGS sequence"/>
</dbReference>
<dbReference type="PANTHER" id="PTHR41930">
    <property type="entry name" value="UPF0200 PROTEIN MJ1399"/>
    <property type="match status" value="1"/>
</dbReference>
<protein>
    <recommendedName>
        <fullName evidence="3">Dephospho-CoA kinase</fullName>
    </recommendedName>
</protein>
<sequence>MYFVGLCGLNCSGKTTVVNHFKDNKDFGSLSLSDMIREELRSRNEDINRNNLRRVGNELREKFGSAILAERVIEYVEKQVEKKNWVIDSIRHPSEAQVFINSKYPFLFIKVDCPIEQRYKRALSRKRGEEVNIPFEEFKEKEDRELHSEKEFAQQLLKTFEKANTTIVNEAGVEELQKKIDLSVEEFTKKLEN</sequence>
<gene>
    <name evidence="1" type="ORF">M0812_02675</name>
</gene>
<dbReference type="EMBL" id="JANTQA010000048">
    <property type="protein sequence ID" value="KAJ3431000.1"/>
    <property type="molecule type" value="Genomic_DNA"/>
</dbReference>
<evidence type="ECO:0000313" key="2">
    <source>
        <dbReference type="Proteomes" id="UP001146793"/>
    </source>
</evidence>
<dbReference type="SUPFAM" id="SSF52540">
    <property type="entry name" value="P-loop containing nucleoside triphosphate hydrolases"/>
    <property type="match status" value="1"/>
</dbReference>
<comment type="caution">
    <text evidence="1">The sequence shown here is derived from an EMBL/GenBank/DDBJ whole genome shotgun (WGS) entry which is preliminary data.</text>
</comment>
<accession>A0AAV7YPY5</accession>